<organism evidence="1 3">
    <name type="scientific">Danionella cerebrum</name>
    <dbReference type="NCBI Taxonomy" id="2873325"/>
    <lineage>
        <taxon>Eukaryota</taxon>
        <taxon>Metazoa</taxon>
        <taxon>Chordata</taxon>
        <taxon>Craniata</taxon>
        <taxon>Vertebrata</taxon>
        <taxon>Euteleostomi</taxon>
        <taxon>Actinopterygii</taxon>
        <taxon>Neopterygii</taxon>
        <taxon>Teleostei</taxon>
        <taxon>Ostariophysi</taxon>
        <taxon>Cypriniformes</taxon>
        <taxon>Danionidae</taxon>
        <taxon>Danioninae</taxon>
        <taxon>Danionella</taxon>
    </lineage>
</organism>
<reference evidence="1" key="2">
    <citation type="submission" date="2019-04" db="EMBL/GenBank/DDBJ databases">
        <authorList>
            <person name="Kadobianskyi M."/>
            <person name="Schulze L."/>
            <person name="Schuelke M."/>
            <person name="Judkewitz B."/>
        </authorList>
    </citation>
    <scope>NUCLEOTIDE SEQUENCE</scope>
    <source>
        <strain evidence="1">Bolton</strain>
        <tissue evidence="1">Whole-body</tissue>
    </source>
</reference>
<dbReference type="EMBL" id="SRMA01024577">
    <property type="protein sequence ID" value="TRZ00279.1"/>
    <property type="molecule type" value="Genomic_DNA"/>
</dbReference>
<name>A0A553QIL4_9TELE</name>
<proteinExistence type="predicted"/>
<reference evidence="1 3" key="1">
    <citation type="journal article" date="2019" name="Sci. Data">
        <title>Hybrid genome assembly and annotation of Danionella translucida.</title>
        <authorList>
            <person name="Kadobianskyi M."/>
            <person name="Schulze L."/>
            <person name="Schuelke M."/>
            <person name="Judkewitz B."/>
        </authorList>
    </citation>
    <scope>NUCLEOTIDE SEQUENCE [LARGE SCALE GENOMIC DNA]</scope>
    <source>
        <strain evidence="1 3">Bolton</strain>
    </source>
</reference>
<gene>
    <name evidence="1" type="ORF">DNTS_000013</name>
    <name evidence="2" type="ORF">DNTS_020912</name>
</gene>
<dbReference type="Proteomes" id="UP000316079">
    <property type="component" value="Unassembled WGS sequence"/>
</dbReference>
<keyword evidence="3" id="KW-1185">Reference proteome</keyword>
<evidence type="ECO:0000313" key="1">
    <source>
        <dbReference type="EMBL" id="TRY89774.1"/>
    </source>
</evidence>
<dbReference type="AlphaFoldDB" id="A0A553QIL4"/>
<dbReference type="EMBL" id="SRMA01025933">
    <property type="protein sequence ID" value="TRY89774.1"/>
    <property type="molecule type" value="Genomic_DNA"/>
</dbReference>
<evidence type="ECO:0000313" key="2">
    <source>
        <dbReference type="EMBL" id="TRZ00279.1"/>
    </source>
</evidence>
<comment type="caution">
    <text evidence="1">The sequence shown here is derived from an EMBL/GenBank/DDBJ whole genome shotgun (WGS) entry which is preliminary data.</text>
</comment>
<accession>A0A553QIL4</accession>
<dbReference type="OrthoDB" id="425611at2759"/>
<sequence length="58" mass="6888">MTFTHWFARNGTMILQGIFHHVSKEGVHRWCLPIHQSCRKALRTERNIQHSLFNSCKP</sequence>
<protein>
    <submittedName>
        <fullName evidence="1">Uncharacterized protein</fullName>
    </submittedName>
</protein>
<evidence type="ECO:0000313" key="3">
    <source>
        <dbReference type="Proteomes" id="UP000316079"/>
    </source>
</evidence>